<feature type="domain" description="FAD-dependent oxidoreductase 2 FAD-binding" evidence="6">
    <location>
        <begin position="67"/>
        <end position="525"/>
    </location>
</feature>
<dbReference type="AlphaFoldDB" id="A0A7C9JRU1"/>
<sequence length="547" mass="56670">METTNMAESTSVSRRGFLAGAGALAAVAAAGLVGCSNPQKAPAPSDDATAASAEPAMKDASSTRECDVLVVGLGASGLMAAHGAASKGASVIAIDTAPSMSGTTNVRTSGAWCTGSKLQQQATGEVLTIQEAMDHINNGTNYQSNQKALRALLGASGRAIDAMVESGMEFRTDFDKTGAQANINTKGVHWYNLTGDDRAAVFQAVADNAGVECLFGTTAENVILEDGAVAGVQCVSGSEVVDIRAKAVVMCSGGFLGNADEVAERFAGAKIVVMGNPACTGAGIDMAQAAGAQIGKCFSISMNEYGGANDLASPTYAFRPNTGENEPLRLTVFGGLLVDPEGDRFINEGFVCERCMFAAEPFVREKFHYAVADSAFIKELTTRPASDFFGDERMKGMFAETIMSDLEAQFDKAIGEGWAFKADTIAELAKHFGLTNLEATVEEYNAACASGIDELFFKDAKYLNALTTPPYYVVQSQPAGWLSLGGIKSNAAGQALDADGKPVAGLYVAGADADLFTSPYYQMASGNAFALGSGLLAGENAGEYAKA</sequence>
<keyword evidence="2" id="KW-0285">Flavoprotein</keyword>
<evidence type="ECO:0000256" key="5">
    <source>
        <dbReference type="SAM" id="MobiDB-lite"/>
    </source>
</evidence>
<dbReference type="InterPro" id="IPR019546">
    <property type="entry name" value="TAT_signal_bac_arc"/>
</dbReference>
<dbReference type="PANTHER" id="PTHR43400:SF10">
    <property type="entry name" value="3-OXOSTEROID 1-DEHYDROGENASE"/>
    <property type="match status" value="1"/>
</dbReference>
<dbReference type="PANTHER" id="PTHR43400">
    <property type="entry name" value="FUMARATE REDUCTASE"/>
    <property type="match status" value="1"/>
</dbReference>
<evidence type="ECO:0000313" key="7">
    <source>
        <dbReference type="EMBL" id="NBI34537.1"/>
    </source>
</evidence>
<dbReference type="InterPro" id="IPR003953">
    <property type="entry name" value="FAD-dep_OxRdtase_2_FAD-bd"/>
</dbReference>
<dbReference type="SUPFAM" id="SSF56425">
    <property type="entry name" value="Succinate dehydrogenase/fumarate reductase flavoprotein, catalytic domain"/>
    <property type="match status" value="1"/>
</dbReference>
<dbReference type="PRINTS" id="PR00411">
    <property type="entry name" value="PNDRDTASEI"/>
</dbReference>
<evidence type="ECO:0000256" key="4">
    <source>
        <dbReference type="ARBA" id="ARBA00023002"/>
    </source>
</evidence>
<dbReference type="InterPro" id="IPR027477">
    <property type="entry name" value="Succ_DH/fumarate_Rdtase_cat_sf"/>
</dbReference>
<feature type="region of interest" description="Disordered" evidence="5">
    <location>
        <begin position="38"/>
        <end position="59"/>
    </location>
</feature>
<dbReference type="InterPro" id="IPR050315">
    <property type="entry name" value="FAD-oxidoreductase_2"/>
</dbReference>
<comment type="caution">
    <text evidence="7">The sequence shown here is derived from an EMBL/GenBank/DDBJ whole genome shotgun (WGS) entry which is preliminary data.</text>
</comment>
<evidence type="ECO:0000256" key="2">
    <source>
        <dbReference type="ARBA" id="ARBA00022630"/>
    </source>
</evidence>
<dbReference type="PROSITE" id="PS51318">
    <property type="entry name" value="TAT"/>
    <property type="match status" value="1"/>
</dbReference>
<reference evidence="7" key="1">
    <citation type="submission" date="2018-08" db="EMBL/GenBank/DDBJ databases">
        <title>Murine metabolic-syndrome-specific gut microbial biobank.</title>
        <authorList>
            <person name="Liu C."/>
        </authorList>
    </citation>
    <scope>NUCLEOTIDE SEQUENCE [LARGE SCALE GENOMIC DNA]</scope>
    <source>
        <strain evidence="7">Z82</strain>
    </source>
</reference>
<dbReference type="Gene3D" id="3.90.700.10">
    <property type="entry name" value="Succinate dehydrogenase/fumarate reductase flavoprotein, catalytic domain"/>
    <property type="match status" value="1"/>
</dbReference>
<comment type="cofactor">
    <cofactor evidence="1">
        <name>FAD</name>
        <dbReference type="ChEBI" id="CHEBI:57692"/>
    </cofactor>
</comment>
<dbReference type="NCBIfam" id="TIGR01409">
    <property type="entry name" value="TAT_signal_seq"/>
    <property type="match status" value="1"/>
</dbReference>
<dbReference type="GO" id="GO:0008202">
    <property type="term" value="P:steroid metabolic process"/>
    <property type="evidence" value="ECO:0007669"/>
    <property type="project" value="UniProtKB-ARBA"/>
</dbReference>
<proteinExistence type="predicted"/>
<accession>A0A7C9JRU1</accession>
<gene>
    <name evidence="7" type="ORF">D1639_05735</name>
</gene>
<dbReference type="Gene3D" id="3.50.50.60">
    <property type="entry name" value="FAD/NAD(P)-binding domain"/>
    <property type="match status" value="1"/>
</dbReference>
<feature type="compositionally biased region" description="Low complexity" evidence="5">
    <location>
        <begin position="42"/>
        <end position="55"/>
    </location>
</feature>
<dbReference type="GO" id="GO:0016491">
    <property type="term" value="F:oxidoreductase activity"/>
    <property type="evidence" value="ECO:0007669"/>
    <property type="project" value="UniProtKB-KW"/>
</dbReference>
<protein>
    <submittedName>
        <fullName evidence="7">FAD-dependent oxidoreductase</fullName>
    </submittedName>
</protein>
<evidence type="ECO:0000259" key="6">
    <source>
        <dbReference type="Pfam" id="PF00890"/>
    </source>
</evidence>
<dbReference type="SUPFAM" id="SSF51905">
    <property type="entry name" value="FAD/NAD(P)-binding domain"/>
    <property type="match status" value="1"/>
</dbReference>
<dbReference type="EMBL" id="QWKH01000032">
    <property type="protein sequence ID" value="NBI34537.1"/>
    <property type="molecule type" value="Genomic_DNA"/>
</dbReference>
<dbReference type="InterPro" id="IPR036188">
    <property type="entry name" value="FAD/NAD-bd_sf"/>
</dbReference>
<evidence type="ECO:0000256" key="3">
    <source>
        <dbReference type="ARBA" id="ARBA00022827"/>
    </source>
</evidence>
<name>A0A7C9JRU1_9BACT</name>
<organism evidence="7">
    <name type="scientific">Muribaculaceae bacterium Z82</name>
    <dbReference type="NCBI Taxonomy" id="2304548"/>
    <lineage>
        <taxon>Bacteria</taxon>
        <taxon>Pseudomonadati</taxon>
        <taxon>Bacteroidota</taxon>
        <taxon>Bacteroidia</taxon>
        <taxon>Bacteroidales</taxon>
        <taxon>Muribaculaceae</taxon>
    </lineage>
</organism>
<dbReference type="InterPro" id="IPR006311">
    <property type="entry name" value="TAT_signal"/>
</dbReference>
<keyword evidence="3" id="KW-0274">FAD</keyword>
<evidence type="ECO:0000256" key="1">
    <source>
        <dbReference type="ARBA" id="ARBA00001974"/>
    </source>
</evidence>
<keyword evidence="4" id="KW-0560">Oxidoreductase</keyword>
<dbReference type="Pfam" id="PF00890">
    <property type="entry name" value="FAD_binding_2"/>
    <property type="match status" value="1"/>
</dbReference>